<sequence length="56" mass="6361">MPSVTGWKGRLGEGLEGAGDARFEARNAFGFRNRANQRLRSRCAITWRSRREAHPC</sequence>
<dbReference type="EMBL" id="AEJB01000361">
    <property type="protein sequence ID" value="ELP66064.1"/>
    <property type="molecule type" value="Genomic_DNA"/>
</dbReference>
<evidence type="ECO:0000313" key="2">
    <source>
        <dbReference type="Proteomes" id="UP000010931"/>
    </source>
</evidence>
<dbReference type="PATRIC" id="fig|698760.3.peg.5024"/>
<proteinExistence type="predicted"/>
<protein>
    <submittedName>
        <fullName evidence="1">Transposase</fullName>
    </submittedName>
</protein>
<evidence type="ECO:0000313" key="1">
    <source>
        <dbReference type="EMBL" id="ELP66064.1"/>
    </source>
</evidence>
<organism evidence="1 2">
    <name type="scientific">Streptomyces turgidiscabies (strain Car8)</name>
    <dbReference type="NCBI Taxonomy" id="698760"/>
    <lineage>
        <taxon>Bacteria</taxon>
        <taxon>Bacillati</taxon>
        <taxon>Actinomycetota</taxon>
        <taxon>Actinomycetes</taxon>
        <taxon>Kitasatosporales</taxon>
        <taxon>Streptomycetaceae</taxon>
        <taxon>Streptomyces</taxon>
    </lineage>
</organism>
<dbReference type="AlphaFoldDB" id="L7F4M3"/>
<dbReference type="Proteomes" id="UP000010931">
    <property type="component" value="Unassembled WGS sequence"/>
</dbReference>
<accession>L7F4M3</accession>
<gene>
    <name evidence="1" type="ORF">STRTUCAR8_01483</name>
</gene>
<comment type="caution">
    <text evidence="1">The sequence shown here is derived from an EMBL/GenBank/DDBJ whole genome shotgun (WGS) entry which is preliminary data.</text>
</comment>
<name>L7F4M3_STRT8</name>
<reference evidence="1 2" key="1">
    <citation type="journal article" date="2011" name="Plasmid">
        <title>Streptomyces turgidiscabies Car8 contains a modular pathogenicity island that shares virulence genes with other actinobacterial plant pathogens.</title>
        <authorList>
            <person name="Huguet-Tapia J.C."/>
            <person name="Badger J.H."/>
            <person name="Loria R."/>
            <person name="Pettis G.S."/>
        </authorList>
    </citation>
    <scope>NUCLEOTIDE SEQUENCE [LARGE SCALE GENOMIC DNA]</scope>
    <source>
        <strain evidence="1 2">Car8</strain>
    </source>
</reference>
<keyword evidence="2" id="KW-1185">Reference proteome</keyword>